<dbReference type="OrthoDB" id="6259853at2759"/>
<keyword evidence="2" id="KW-1185">Reference proteome</keyword>
<name>A0A5B6UJK5_9ROSI</name>
<evidence type="ECO:0000313" key="1">
    <source>
        <dbReference type="EMBL" id="KAA3457408.1"/>
    </source>
</evidence>
<proteinExistence type="predicted"/>
<organism evidence="1 2">
    <name type="scientific">Gossypium australe</name>
    <dbReference type="NCBI Taxonomy" id="47621"/>
    <lineage>
        <taxon>Eukaryota</taxon>
        <taxon>Viridiplantae</taxon>
        <taxon>Streptophyta</taxon>
        <taxon>Embryophyta</taxon>
        <taxon>Tracheophyta</taxon>
        <taxon>Spermatophyta</taxon>
        <taxon>Magnoliopsida</taxon>
        <taxon>eudicotyledons</taxon>
        <taxon>Gunneridae</taxon>
        <taxon>Pentapetalae</taxon>
        <taxon>rosids</taxon>
        <taxon>malvids</taxon>
        <taxon>Malvales</taxon>
        <taxon>Malvaceae</taxon>
        <taxon>Malvoideae</taxon>
        <taxon>Gossypium</taxon>
    </lineage>
</organism>
<dbReference type="AlphaFoldDB" id="A0A5B6UJK5"/>
<sequence>MVTKFKKRKKEKKHTVLSFPIPIRTWAEFTPESLTELGKTLKCALIIQKRTIESIPLPPFRFWELLFYFPPIYLKPISFANSSSARSKICVSFFYFSLHIFEAHPQVSLFRGADFSFSLGKSWISLVSDPIEGFLHFLSDKFIQYNKKENC</sequence>
<dbReference type="EMBL" id="SMMG02000011">
    <property type="protein sequence ID" value="KAA3457408.1"/>
    <property type="molecule type" value="Genomic_DNA"/>
</dbReference>
<accession>A0A5B6UJK5</accession>
<protein>
    <submittedName>
        <fullName evidence="1">Protein SPT2-like protein</fullName>
    </submittedName>
</protein>
<evidence type="ECO:0000313" key="2">
    <source>
        <dbReference type="Proteomes" id="UP000325315"/>
    </source>
</evidence>
<reference evidence="2" key="1">
    <citation type="journal article" date="2019" name="Plant Biotechnol. J.">
        <title>Genome sequencing of the Australian wild diploid species Gossypium australe highlights disease resistance and delayed gland morphogenesis.</title>
        <authorList>
            <person name="Cai Y."/>
            <person name="Cai X."/>
            <person name="Wang Q."/>
            <person name="Wang P."/>
            <person name="Zhang Y."/>
            <person name="Cai C."/>
            <person name="Xu Y."/>
            <person name="Wang K."/>
            <person name="Zhou Z."/>
            <person name="Wang C."/>
            <person name="Geng S."/>
            <person name="Li B."/>
            <person name="Dong Q."/>
            <person name="Hou Y."/>
            <person name="Wang H."/>
            <person name="Ai P."/>
            <person name="Liu Z."/>
            <person name="Yi F."/>
            <person name="Sun M."/>
            <person name="An G."/>
            <person name="Cheng J."/>
            <person name="Zhang Y."/>
            <person name="Shi Q."/>
            <person name="Xie Y."/>
            <person name="Shi X."/>
            <person name="Chang Y."/>
            <person name="Huang F."/>
            <person name="Chen Y."/>
            <person name="Hong S."/>
            <person name="Mi L."/>
            <person name="Sun Q."/>
            <person name="Zhang L."/>
            <person name="Zhou B."/>
            <person name="Peng R."/>
            <person name="Zhang X."/>
            <person name="Liu F."/>
        </authorList>
    </citation>
    <scope>NUCLEOTIDE SEQUENCE [LARGE SCALE GENOMIC DNA]</scope>
    <source>
        <strain evidence="2">cv. PA1801</strain>
    </source>
</reference>
<gene>
    <name evidence="1" type="ORF">EPI10_004092</name>
</gene>
<comment type="caution">
    <text evidence="1">The sequence shown here is derived from an EMBL/GenBank/DDBJ whole genome shotgun (WGS) entry which is preliminary data.</text>
</comment>
<dbReference type="Proteomes" id="UP000325315">
    <property type="component" value="Unassembled WGS sequence"/>
</dbReference>